<evidence type="ECO:0000313" key="4">
    <source>
        <dbReference type="EMBL" id="MBK6088398.1"/>
    </source>
</evidence>
<dbReference type="GO" id="GO:0003677">
    <property type="term" value="F:DNA binding"/>
    <property type="evidence" value="ECO:0007669"/>
    <property type="project" value="UniProtKB-KW"/>
</dbReference>
<feature type="transmembrane region" description="Helical" evidence="2">
    <location>
        <begin position="132"/>
        <end position="155"/>
    </location>
</feature>
<feature type="domain" description="HTH cro/C1-type" evidence="3">
    <location>
        <begin position="10"/>
        <end position="64"/>
    </location>
</feature>
<keyword evidence="2" id="KW-1133">Transmembrane helix</keyword>
<keyword evidence="2" id="KW-0472">Membrane</keyword>
<keyword evidence="1" id="KW-0238">DNA-binding</keyword>
<dbReference type="PANTHER" id="PTHR46558">
    <property type="entry name" value="TRACRIPTIONAL REGULATORY PROTEIN-RELATED-RELATED"/>
    <property type="match status" value="1"/>
</dbReference>
<dbReference type="SUPFAM" id="SSF47413">
    <property type="entry name" value="lambda repressor-like DNA-binding domains"/>
    <property type="match status" value="1"/>
</dbReference>
<dbReference type="AlphaFoldDB" id="A0A934U0S7"/>
<dbReference type="SMART" id="SM00530">
    <property type="entry name" value="HTH_XRE"/>
    <property type="match status" value="1"/>
</dbReference>
<dbReference type="RefSeq" id="WP_201427299.1">
    <property type="nucleotide sequence ID" value="NZ_JAEQMG010000054.1"/>
</dbReference>
<dbReference type="Gene3D" id="1.10.260.40">
    <property type="entry name" value="lambda repressor-like DNA-binding domains"/>
    <property type="match status" value="1"/>
</dbReference>
<dbReference type="CDD" id="cd00093">
    <property type="entry name" value="HTH_XRE"/>
    <property type="match status" value="1"/>
</dbReference>
<evidence type="ECO:0000259" key="3">
    <source>
        <dbReference type="PROSITE" id="PS50943"/>
    </source>
</evidence>
<feature type="transmembrane region" description="Helical" evidence="2">
    <location>
        <begin position="167"/>
        <end position="191"/>
    </location>
</feature>
<evidence type="ECO:0000256" key="1">
    <source>
        <dbReference type="ARBA" id="ARBA00023125"/>
    </source>
</evidence>
<evidence type="ECO:0000256" key="2">
    <source>
        <dbReference type="SAM" id="Phobius"/>
    </source>
</evidence>
<dbReference type="EMBL" id="JAEQMG010000054">
    <property type="protein sequence ID" value="MBK6088398.1"/>
    <property type="molecule type" value="Genomic_DNA"/>
</dbReference>
<feature type="transmembrane region" description="Helical" evidence="2">
    <location>
        <begin position="100"/>
        <end position="120"/>
    </location>
</feature>
<dbReference type="InterPro" id="IPR001387">
    <property type="entry name" value="Cro/C1-type_HTH"/>
</dbReference>
<name>A0A934U0S7_9FIRM</name>
<dbReference type="InterPro" id="IPR010982">
    <property type="entry name" value="Lambda_DNA-bd_dom_sf"/>
</dbReference>
<evidence type="ECO:0000313" key="5">
    <source>
        <dbReference type="Proteomes" id="UP000633365"/>
    </source>
</evidence>
<protein>
    <submittedName>
        <fullName evidence="4">Helix-turn-helix transcriptional regulator</fullName>
    </submittedName>
</protein>
<dbReference type="Pfam" id="PF01381">
    <property type="entry name" value="HTH_3"/>
    <property type="match status" value="1"/>
</dbReference>
<gene>
    <name evidence="4" type="ORF">JKK62_06955</name>
</gene>
<reference evidence="4" key="1">
    <citation type="submission" date="2021-01" db="EMBL/GenBank/DDBJ databases">
        <title>Genome public.</title>
        <authorList>
            <person name="Liu C."/>
            <person name="Sun Q."/>
        </authorList>
    </citation>
    <scope>NUCLEOTIDE SEQUENCE</scope>
    <source>
        <strain evidence="4">M6</strain>
    </source>
</reference>
<dbReference type="Proteomes" id="UP000633365">
    <property type="component" value="Unassembled WGS sequence"/>
</dbReference>
<comment type="caution">
    <text evidence="4">The sequence shown here is derived from an EMBL/GenBank/DDBJ whole genome shotgun (WGS) entry which is preliminary data.</text>
</comment>
<proteinExistence type="predicted"/>
<organism evidence="4 5">
    <name type="scientific">Ruminococcus difficilis</name>
    <dbReference type="NCBI Taxonomy" id="2763069"/>
    <lineage>
        <taxon>Bacteria</taxon>
        <taxon>Bacillati</taxon>
        <taxon>Bacillota</taxon>
        <taxon>Clostridia</taxon>
        <taxon>Eubacteriales</taxon>
        <taxon>Oscillospiraceae</taxon>
        <taxon>Ruminococcus</taxon>
    </lineage>
</organism>
<accession>A0A934U0S7</accession>
<keyword evidence="5" id="KW-1185">Reference proteome</keyword>
<dbReference type="PANTHER" id="PTHR46558:SF11">
    <property type="entry name" value="HTH-TYPE TRANSCRIPTIONAL REGULATOR XRE"/>
    <property type="match status" value="1"/>
</dbReference>
<dbReference type="PROSITE" id="PS50943">
    <property type="entry name" value="HTH_CROC1"/>
    <property type="match status" value="1"/>
</dbReference>
<keyword evidence="2" id="KW-0812">Transmembrane</keyword>
<sequence length="192" mass="21357">MDQKRIGSFLRELRTEKGLTQEQLAEKLNVSGRTVSRWENGNNMPDLSIIVELADFYDIDIRELLNGERKSEEMNEDLKETTLKMADYAEAEKQLLTKRLCISSLIGLLSLLTALVFVGLKFEQINPLLECIEYTCFGLAVGALITGIFFSTGVLAKIRNNPGGRRFAKSISIIAAVIVVICVIICAVLSIK</sequence>